<evidence type="ECO:0000259" key="2">
    <source>
        <dbReference type="Pfam" id="PF00534"/>
    </source>
</evidence>
<dbReference type="InterPro" id="IPR028098">
    <property type="entry name" value="Glyco_trans_4-like_N"/>
</dbReference>
<name>A0ABY9GZD1_9PSED</name>
<proteinExistence type="predicted"/>
<dbReference type="InterPro" id="IPR001296">
    <property type="entry name" value="Glyco_trans_1"/>
</dbReference>
<evidence type="ECO:0000313" key="4">
    <source>
        <dbReference type="EMBL" id="WLI21020.1"/>
    </source>
</evidence>
<protein>
    <submittedName>
        <fullName evidence="4">Glycosyltransferase</fullName>
    </submittedName>
</protein>
<dbReference type="Proteomes" id="UP001230768">
    <property type="component" value="Chromosome"/>
</dbReference>
<feature type="region of interest" description="Disordered" evidence="1">
    <location>
        <begin position="368"/>
        <end position="387"/>
    </location>
</feature>
<gene>
    <name evidence="4" type="ORF">PSH88_13685</name>
</gene>
<dbReference type="PANTHER" id="PTHR12526">
    <property type="entry name" value="GLYCOSYLTRANSFERASE"/>
    <property type="match status" value="1"/>
</dbReference>
<sequence>MHILFVLKDFKRDGGLEQVQQRLARQFLKDGQRVSYFVMNGDTADDEMATTFKGRGNGLVGLLKSIAMLRRLIRRERVTHLIAAKEQANLCTWFATWGRSCNVIYARHAALDCSEQNIGPVTLRLLYGLYLCGNGQVVTVSNGLRQALADRVPWGRQRIRYCPNAVVTEQLLSAAQTPLLSGLPAEFWLGVGRLIEPKGFHLLLDAYAVALGNAALPDLVIIGDGPQFVALTAQARRLGIEDRVHFTGFLSNPYPLIRHARLLILSSFHEGLPTVLIEALALGTPVLACDCETGPRELLDNGRLGQLVKVNDVPALAEGMLRSLAAAQGQVAPSPQVAADAVRQYTSQYAAQAYYQVWNHEKSADYPAGLGRGRCRKNDGAPRRSTD</sequence>
<evidence type="ECO:0000259" key="3">
    <source>
        <dbReference type="Pfam" id="PF13439"/>
    </source>
</evidence>
<evidence type="ECO:0000313" key="5">
    <source>
        <dbReference type="Proteomes" id="UP001230768"/>
    </source>
</evidence>
<feature type="domain" description="Glycosyltransferase subfamily 4-like N-terminal" evidence="3">
    <location>
        <begin position="14"/>
        <end position="169"/>
    </location>
</feature>
<evidence type="ECO:0000256" key="1">
    <source>
        <dbReference type="SAM" id="MobiDB-lite"/>
    </source>
</evidence>
<dbReference type="Gene3D" id="3.40.50.2000">
    <property type="entry name" value="Glycogen Phosphorylase B"/>
    <property type="match status" value="2"/>
</dbReference>
<dbReference type="CDD" id="cd03811">
    <property type="entry name" value="GT4_GT28_WabH-like"/>
    <property type="match status" value="1"/>
</dbReference>
<dbReference type="PANTHER" id="PTHR12526:SF636">
    <property type="entry name" value="BLL3647 PROTEIN"/>
    <property type="match status" value="1"/>
</dbReference>
<dbReference type="SUPFAM" id="SSF53756">
    <property type="entry name" value="UDP-Glycosyltransferase/glycogen phosphorylase"/>
    <property type="match status" value="1"/>
</dbReference>
<dbReference type="RefSeq" id="WP_305426785.1">
    <property type="nucleotide sequence ID" value="NZ_CP117430.1"/>
</dbReference>
<accession>A0ABY9GZD1</accession>
<dbReference type="EMBL" id="CP117430">
    <property type="protein sequence ID" value="WLI21020.1"/>
    <property type="molecule type" value="Genomic_DNA"/>
</dbReference>
<dbReference type="Pfam" id="PF00534">
    <property type="entry name" value="Glycos_transf_1"/>
    <property type="match status" value="1"/>
</dbReference>
<feature type="compositionally biased region" description="Basic and acidic residues" evidence="1">
    <location>
        <begin position="376"/>
        <end position="387"/>
    </location>
</feature>
<organism evidence="4 5">
    <name type="scientific">Pseudomonas wuhanensis</name>
    <dbReference type="NCBI Taxonomy" id="2954098"/>
    <lineage>
        <taxon>Bacteria</taxon>
        <taxon>Pseudomonadati</taxon>
        <taxon>Pseudomonadota</taxon>
        <taxon>Gammaproteobacteria</taxon>
        <taxon>Pseudomonadales</taxon>
        <taxon>Pseudomonadaceae</taxon>
        <taxon>Pseudomonas</taxon>
    </lineage>
</organism>
<dbReference type="Pfam" id="PF13439">
    <property type="entry name" value="Glyco_transf_4"/>
    <property type="match status" value="1"/>
</dbReference>
<reference evidence="4 5" key="1">
    <citation type="submission" date="2023-02" db="EMBL/GenBank/DDBJ databases">
        <title>Evolution of Hrp T3SS in non-pathogenic Pseudomonas fluorescens.</title>
        <authorList>
            <person name="Liao K."/>
            <person name="Wei H."/>
            <person name="Gu Y."/>
        </authorList>
    </citation>
    <scope>NUCLEOTIDE SEQUENCE [LARGE SCALE GENOMIC DNA]</scope>
    <source>
        <strain evidence="4 5">FP607</strain>
    </source>
</reference>
<keyword evidence="5" id="KW-1185">Reference proteome</keyword>
<feature type="domain" description="Glycosyl transferase family 1" evidence="2">
    <location>
        <begin position="188"/>
        <end position="324"/>
    </location>
</feature>